<dbReference type="Proteomes" id="UP000290637">
    <property type="component" value="Chromosome"/>
</dbReference>
<reference evidence="2 3" key="1">
    <citation type="submission" date="2019-02" db="EMBL/GenBank/DDBJ databases">
        <title>Draft Genome Sequences of Six Type Strains of the Genus Massilia.</title>
        <authorList>
            <person name="Miess H."/>
            <person name="Frediansyhah A."/>
            <person name="Gross H."/>
        </authorList>
    </citation>
    <scope>NUCLEOTIDE SEQUENCE [LARGE SCALE GENOMIC DNA]</scope>
    <source>
        <strain evidence="2 3">DSM 17473</strain>
    </source>
</reference>
<gene>
    <name evidence="2" type="ORF">EWM63_16175</name>
</gene>
<feature type="chain" id="PRO_5020976300" description="Gel scht" evidence="1">
    <location>
        <begin position="23"/>
        <end position="152"/>
    </location>
</feature>
<dbReference type="OrthoDB" id="8703552at2"/>
<dbReference type="RefSeq" id="WP_130187459.1">
    <property type="nucleotide sequence ID" value="NZ_CP035913.1"/>
</dbReference>
<dbReference type="EMBL" id="CP035913">
    <property type="protein sequence ID" value="QBE64339.1"/>
    <property type="molecule type" value="Genomic_DNA"/>
</dbReference>
<dbReference type="AlphaFoldDB" id="A0A4P6KYP1"/>
<keyword evidence="1" id="KW-0732">Signal</keyword>
<evidence type="ECO:0000313" key="3">
    <source>
        <dbReference type="Proteomes" id="UP000290637"/>
    </source>
</evidence>
<protein>
    <recommendedName>
        <fullName evidence="4">Gel scht</fullName>
    </recommendedName>
</protein>
<accession>A0A4P6KYP1</accession>
<sequence length="152" mass="16561">MNKSIIGAAAVILAILSPFAAAQAPASQAQDQASVSVTAPRQSYTLGVNEFSEFANSYSLSNGQVARFVQRGNHYYVQLKDTLREMQRADSSVRTIVSTRLRPIGPGTFVTDSGAELTFRDHGDEVRISGFERLPQSRVAANDVNVQMIARR</sequence>
<dbReference type="KEGG" id="plue:EWM63_16175"/>
<keyword evidence="3" id="KW-1185">Reference proteome</keyword>
<evidence type="ECO:0008006" key="4">
    <source>
        <dbReference type="Google" id="ProtNLM"/>
    </source>
</evidence>
<proteinExistence type="predicted"/>
<evidence type="ECO:0000256" key="1">
    <source>
        <dbReference type="SAM" id="SignalP"/>
    </source>
</evidence>
<organism evidence="2 3">
    <name type="scientific">Pseudoduganella lutea</name>
    <dbReference type="NCBI Taxonomy" id="321985"/>
    <lineage>
        <taxon>Bacteria</taxon>
        <taxon>Pseudomonadati</taxon>
        <taxon>Pseudomonadota</taxon>
        <taxon>Betaproteobacteria</taxon>
        <taxon>Burkholderiales</taxon>
        <taxon>Oxalobacteraceae</taxon>
        <taxon>Telluria group</taxon>
        <taxon>Pseudoduganella</taxon>
    </lineage>
</organism>
<evidence type="ECO:0000313" key="2">
    <source>
        <dbReference type="EMBL" id="QBE64339.1"/>
    </source>
</evidence>
<feature type="signal peptide" evidence="1">
    <location>
        <begin position="1"/>
        <end position="22"/>
    </location>
</feature>
<name>A0A4P6KYP1_9BURK</name>